<name>A0A9N9UJK5_9HYPO</name>
<evidence type="ECO:0000313" key="2">
    <source>
        <dbReference type="EMBL" id="CAG9993083.1"/>
    </source>
</evidence>
<organism evidence="2 3">
    <name type="scientific">Clonostachys byssicola</name>
    <dbReference type="NCBI Taxonomy" id="160290"/>
    <lineage>
        <taxon>Eukaryota</taxon>
        <taxon>Fungi</taxon>
        <taxon>Dikarya</taxon>
        <taxon>Ascomycota</taxon>
        <taxon>Pezizomycotina</taxon>
        <taxon>Sordariomycetes</taxon>
        <taxon>Hypocreomycetidae</taxon>
        <taxon>Hypocreales</taxon>
        <taxon>Bionectriaceae</taxon>
        <taxon>Clonostachys</taxon>
    </lineage>
</organism>
<sequence>MHFSALALIVATGLTSAVSGVSAYQGDSVARLGARSLIIDNDQADAIVARYYEEAGLAERDLGDEEVPRLFARDTCPYCGEIFDLVNGDMAEQSVNIYPTLYEFEKKTINIYIVSETIIRSRTARNPWPRKGRK</sequence>
<comment type="caution">
    <text evidence="2">The sequence shown here is derived from an EMBL/GenBank/DDBJ whole genome shotgun (WGS) entry which is preliminary data.</text>
</comment>
<feature type="chain" id="PRO_5040416871" evidence="1">
    <location>
        <begin position="24"/>
        <end position="134"/>
    </location>
</feature>
<dbReference type="Proteomes" id="UP000754883">
    <property type="component" value="Unassembled WGS sequence"/>
</dbReference>
<feature type="signal peptide" evidence="1">
    <location>
        <begin position="1"/>
        <end position="23"/>
    </location>
</feature>
<proteinExistence type="predicted"/>
<dbReference type="EMBL" id="CABFNO020001508">
    <property type="protein sequence ID" value="CAG9993083.1"/>
    <property type="molecule type" value="Genomic_DNA"/>
</dbReference>
<reference evidence="2 3" key="2">
    <citation type="submission" date="2021-10" db="EMBL/GenBank/DDBJ databases">
        <authorList>
            <person name="Piombo E."/>
        </authorList>
    </citation>
    <scope>NUCLEOTIDE SEQUENCE [LARGE SCALE GENOMIC DNA]</scope>
</reference>
<keyword evidence="3" id="KW-1185">Reference proteome</keyword>
<evidence type="ECO:0000313" key="3">
    <source>
        <dbReference type="Proteomes" id="UP000754883"/>
    </source>
</evidence>
<reference evidence="3" key="1">
    <citation type="submission" date="2019-06" db="EMBL/GenBank/DDBJ databases">
        <authorList>
            <person name="Broberg M."/>
        </authorList>
    </citation>
    <scope>NUCLEOTIDE SEQUENCE [LARGE SCALE GENOMIC DNA]</scope>
</reference>
<protein>
    <submittedName>
        <fullName evidence="2">Uncharacterized protein</fullName>
    </submittedName>
</protein>
<dbReference type="AlphaFoldDB" id="A0A9N9UJK5"/>
<gene>
    <name evidence="2" type="ORF">CBYS24578_00016905</name>
</gene>
<keyword evidence="1" id="KW-0732">Signal</keyword>
<accession>A0A9N9UJK5</accession>
<evidence type="ECO:0000256" key="1">
    <source>
        <dbReference type="SAM" id="SignalP"/>
    </source>
</evidence>